<dbReference type="PANTHER" id="PTHR19229">
    <property type="entry name" value="ATP-BINDING CASSETTE TRANSPORTER SUBFAMILY A ABCA"/>
    <property type="match status" value="1"/>
</dbReference>
<evidence type="ECO:0000313" key="15">
    <source>
        <dbReference type="RefSeq" id="XP_022102575.1"/>
    </source>
</evidence>
<evidence type="ECO:0000256" key="8">
    <source>
        <dbReference type="ARBA" id="ARBA00022989"/>
    </source>
</evidence>
<dbReference type="RefSeq" id="XP_022102575.1">
    <property type="nucleotide sequence ID" value="XM_022246883.1"/>
</dbReference>
<dbReference type="PROSITE" id="PS50041">
    <property type="entry name" value="C_TYPE_LECTIN_2"/>
    <property type="match status" value="3"/>
</dbReference>
<evidence type="ECO:0000256" key="7">
    <source>
        <dbReference type="ARBA" id="ARBA00022840"/>
    </source>
</evidence>
<dbReference type="PANTHER" id="PTHR19229:SF250">
    <property type="entry name" value="ABC TRANSPORTER DOMAIN-CONTAINING PROTEIN-RELATED"/>
    <property type="match status" value="1"/>
</dbReference>
<evidence type="ECO:0000259" key="13">
    <source>
        <dbReference type="PROSITE" id="PS50893"/>
    </source>
</evidence>
<comment type="subcellular location">
    <subcellularLocation>
        <location evidence="1">Membrane</location>
        <topology evidence="1">Multi-pass membrane protein</topology>
    </subcellularLocation>
</comment>
<feature type="transmembrane region" description="Helical" evidence="11">
    <location>
        <begin position="4678"/>
        <end position="4699"/>
    </location>
</feature>
<feature type="transmembrane region" description="Helical" evidence="11">
    <location>
        <begin position="5291"/>
        <end position="5314"/>
    </location>
</feature>
<evidence type="ECO:0000259" key="12">
    <source>
        <dbReference type="PROSITE" id="PS50041"/>
    </source>
</evidence>
<dbReference type="SMART" id="SM00034">
    <property type="entry name" value="CLECT"/>
    <property type="match status" value="3"/>
</dbReference>
<dbReference type="KEGG" id="aplc:110985686"/>
<dbReference type="RefSeq" id="XP_022102578.1">
    <property type="nucleotide sequence ID" value="XM_022246886.1"/>
</dbReference>
<dbReference type="CDD" id="cd03263">
    <property type="entry name" value="ABC_subfamily_A"/>
    <property type="match status" value="2"/>
</dbReference>
<dbReference type="GO" id="GO:0005524">
    <property type="term" value="F:ATP binding"/>
    <property type="evidence" value="ECO:0007669"/>
    <property type="project" value="UniProtKB-KW"/>
</dbReference>
<dbReference type="FunFam" id="3.40.50.300:FF:000335">
    <property type="entry name" value="ATP binding cassette subfamily A member 5"/>
    <property type="match status" value="1"/>
</dbReference>
<dbReference type="GO" id="GO:0005319">
    <property type="term" value="F:lipid transporter activity"/>
    <property type="evidence" value="ECO:0007669"/>
    <property type="project" value="TreeGrafter"/>
</dbReference>
<evidence type="ECO:0000256" key="3">
    <source>
        <dbReference type="ARBA" id="ARBA00022448"/>
    </source>
</evidence>
<sequence>MGVLGQLGLLMRKNLKLRLRAPVSTLTLLLWPILLLLAIALVRTRFQPQTKPNCHYDSKAMPSSGLVPFLQSFTCDLSTSCKTQTNSSLTGNELPPYLKQARLAQIANSLNSVFNNTSTVESLKNLPEVIKPLTELSKDLDSESLTNFTDRKYHVRDFFHNVSDVQRYLKQEAGLDGSVVDALLGAQMNVYQLLELTGYIDFKGIVCNSTRLSKVLAFPPETDMDGVSQALCSVQDGQISIIIDELQTKLDVPYLINEFSEFLKALGQTDWSAILDNAGVLLEQLQNIGNLGEFVEGLPNLLEVVKLVPTFQELLKQFEQGTLEKQLDIVVSLMESLDMQLMNATWWKDVTNIISRGQSLFKLVGKFLNDFQDNVPIADFFRNETIILTNLKKQLNLTNDDLKAILQLQLKQDRIAELLQLLTSTSHPAELLCSPGVLDQFFALPANTSSNLMSLQKTLCTPGTDGNLALDVLLNNTDILLFVDKVTQVLNSPPTPVQWDVLLDDIMSMVKSVQNLPDFLQRLPELLASYPQIFDQSSLLQTDWTQILAGSLQGNMTIEEVLQQWSRGPIFSVIQDILSQTPAWQDIKYQLILQNMAMDIELQILNIFTGGSCPDGWHSNLTSCYKYVHETAPDLMAAWSGCHEIHRHGYPVAVNHEVEQSFLESIGEDSLSWLGLVSYGPDYAFWIGDGSFLVYQNWFPSVTPTSTPNMTSSVGSCAKVNFGTDGLWHHANCSKPTDSYLCEAVQDHRLIELLRQDPADKVIHMLLELGPDVNEVILRAFLNATYIEALVRMPPEEQVRALCMIDLSSLPHSIDVAEVRQKLCSLNLTEILAEQMRHWQIPELQEKITDYIALLNSASGPIPAEYAHYANLSALVHKYDLTSRAWSDIFARPFDFQLILDGYTDIIGNQSKAWEEMFFRVLQSQNGVYPLGQASANQSIADLLDVFSLQINQVLDMLHTAGTNESANLLLLKGLITAGQGWLKSLQGQEIPLEDLFQNQTALLQFFLAQQNRTAEDIQMLFQAWYRAQPVSNSSIVMDDWQRLLEELLRATTDIQDLPSLLQRLPELMRILQQPLNFSGEWSGLAGLIQGNMTVTEFLQHQSTVDLLEALDMELGIPSPPWWRTIKDIILRGQKVLSSLLAQVYRYQEPLTLGELFRDQSIFRDLFQTQLNLTQADVEALRRTSIDMDKAIPLLLSVYSGQENLADVFCTGNLSLVDYLILPDSAHSAPVRLAGSLQAVLCHLVNSSSNADAFLRMVLMELDLTMLSDKISAAVGQPVGTIDDWGHFLQKVANISEDIQQLPRLINKLPSLFSVFQRPLNFSGDWTGVISWLSDNQTFEEAMQEFTYGMYPPLFQNLLSQLEIWPLIQQQLISQNLMMDLQIAIVKLFTGGTCRPGWHGDNFFCYKFVDEASNWYTASWQVCPSADPQSSLTFVYNEQEQQFLQSIGPDQESWIFRSSFLFSTEYTYENWESEPQGDYYCGAANFGTDGLWHQANCSAQLNSSVCKVIQDHILITRLKEQPFANATRTLLELGPNVTEAVIQTFLNASKLQMLLDTNRDDHSTLLCSEGFVDLSPYDAAVRSRLCDLDPLTLLQEQSAFWNIPQIQTAFERYYTFMTSMNTTVIPAEFAPYANLSELLIKNAELQALISDASIRRFDPKLLWEDTGITVTGTDAEWIAMANRIQALLNQQQLMLLLEMATTTSVPFMLRDVLHYNNAVLQLANTALQTTNQLFALIEAFSQGQVFSGAMPETERFLQGIMGLIDNGPALIAALSATWDDPSKYSDLIGSSDVIALFCDGTVRQSWLNANNQSINTTALDEYLCKVNYSALVVEVKDVINYDQIFSQIISLQTEDFNTTMPDSISVEDLMRSIEALQLNLQSLPFTVTVFQHRYDVASLGTVSQALFRAVLMGYGNISLINQNNELDLGSILYSVPGLKMLLTTLDADGTVDLKQVHAYITFMNRFLDQAKETSCRDGWQGYSGTCYRYLNETLPHWDLVTGACYAQAQSTPLHVNSETEQMFLESFGPNADVWLDDWFSSLNDGAYSNFAPSNDSFMSCIKANFGGDGLWYPANCSDHYSYICEAKPELNLTLGLLKPLTNDSSISHIINTLEQTLGVETLNTILSSPIDPFQLSSLVVGADWRKAVCDVNALRALFAFPDAFNVTQLSEVLCGDAFLAAVQALTNDTQVLEYLLNEIGALQVSEFNSTSFLQDAQTFLFHMASLGNYRINSYLPLTFYPLREGFNLSAWQQALSVETLLSSLDSIDMILTNESWYRDAIKELRSVAYFVEYFTDRILVLKGKHLVFPEIRNLLANITETEKMFEVVAGFTPELTDAVLSLVVQQDKLEEFLGLSNPLVALCDAGNFSSYFTLPAYSSADILALEGAVCSVDLQKLQMEFLQVFPIDTFMSKYLAYVNTSSSDNLSAISHRFLTLYEKTAAFLADPFTVNINETWLNDTFSEVVRVLQVWSANQAQMNPDNFRSTIVMLESLEAQFKNQSWWEDIKGPIRELTSILDYANMKLRPLPGQNFTFFDILPQTTAELLQRLMDDFPEIVTALSQSYVNMAKLETLNGTDDLVSLLCDNSTGMTELIQFLPGVNTSVVNSVLCSLDYILLASEWSQELVFFEERRNLPLNWTASFESVTSLVETFTRLVQSPPQLAMYDAAWFSEKLRQTEAILASLVTATTDITGAELDNVLLFLDNALSGRGEFYNSFVMQYRLEDYINRFLTDQMSAFIGQNWTFPSLEGLFADAANVRSLFVLWDLAPDVIDAFMSLSVRPEKWVVFWNTSDPFSVLCSTNQFASFFELPAGSPSNLTAVQEAVCAVNFTLVPLELSTHYQLSQIQADLERIAVNDPSLGPFNWTAWMTNRNRLAEVIGHLVSMPPKIVVDYVWWNATEPRLQDVLNSWLVYFQQMAADNQVNSTVQLLQGIEADLKAAGVWNVVRPYLEIFTLSLESTANQLREQVRLQTGLLNATAVHSLVQSLSVTPDQLKASLADSAFSVFALAQIYIQGDWDNVFCSYSTFSLIYPLPPAVNSTAVQQAMCTLNQTEFFSHASKIYSIDVLKLQQQMAIIFGFSSGPMTNFDWARIERYIQELMTLMTELQHIPISVHGDALHNLTLLLEVLNSQADQNLMIFIQVLEDIQPYFQDDRIVVQIRDAFYASLNLTNVLNSAMPLDGLPLLEAELKRLDLWQSVKPFLDFANYLLDGIDRNLHPGGEAIPAFLYNRTVLDRFFSEILNTATPDLALESVIDGVFPVSLLAYHHLSDQWDYFCHPEYFFWQLPGLNLTAIALELCHLDRANFFGTLDNFTGVDVLGLHQSIFEMVNALQPSNNTGQDFDWDRLVNRVESIMAALQGITGLPGPGNHGNMTEASLLLQELMDGLTQFNLKLSVEILERLDTLMNRGGVWSEIQGGVAMATHIAKLFNQQLEYLAESNYTIGGIFVPNAQKVLAQYLAPEHVQALLTATINPGLLGTLTQPELLMSILCEPALFNSFIFLPPGTNSGALQTALCGLAQSDQTFLSNLTAVFNVAHIQKEIEKIIINSTTLGSLTDIDWQQSIQEFEHLVNNLLSLSMRQDFLGDFFTQWMAMSAPIANLPPMWMNMTPDFTSVCQSLTPDLLNTTVWQMMLSPALTSTHLAMEFMQDIVFTLPSHQEEFQMLVNNMTTVVEMFSVFSMVERDVIQSGSAVLFDPDLLPRAGPLTISLLKGEISGGVVCDEYTLKLVNGIPNNVNATHLSRLLCGVDKLIQTHAMQEVMRIVGFDNILPKIVAIFDTNPATSEPFDCPAFVIDSQNFMERMWTLPSEYFNFFNSFQRPEYFDLFELLPVIVANTTTADMQSLTELYHLVQPLIGPLLSNSLQGNTTNLNALLPFFELIDTYLISQLDQTGFVELSSLWSNTSVVRDYLKVIEGFSPDIIDAIINNKVNISALSELQGSIQDQLCMDDALFSKLFVFNNTAIMSEVQMLVCKSLNSTDVLSFLEGSLNITELVRAITMTSPMVVTLPEYLNQLLLALEDLSALDPALVERFVTDQWPSLVNGLTNTTDIVKLAMSAEDLIQIANSLQSVLDVLRPALENDPTFQSLVKLFDSLNGFNGLLDLIGKLPDLSLSKLFKDLADFQEFLVMDLGFSDEAALDLLSASLSLEVAASFNFTTIRTVTCSEVELTKLIEFPKGTNVTGVLQSLCRLDSQQLTVVLDGMISRLNIGAVVEELLTYTIRERFSNATSTFDELSNTATDLTNIGNSFQSLQVEFQALNLSSLAIGDITDSLLGNSAAQVSSTTLLLETVCGNEALLELLSSDIMNLFSRRKRDAGRSRKRREEELDVVPGSTPFCSSLYNAIQEGYDGRLAWRYIKPILLGKIPYAPINAATAKIIKESNFFFEEIATIRDVATAWLAGSNDLINLIDSKQLSLIQDFLSNSYTREILQSQLGLDGDLLASLLTSDLSSISTDDLDQLNQMAQLVVNLTACVELDRFVPSKTQGIMETKAERFSRDNLLLAAVYFSNVRDDTLPPHVHYKIRMDVENTADTNRLRDKDWTAGANNELINQVYTRGFVVVQDIIEKGIIQSQTGNNTEKPSVYLQLMPYPCHVVDKFVERVSYLLPVVLFFVFIGAVGTMTHQLVYEKELGIEELMKAMGLRGGVNLFSWFLNNLVLMTIVCAIMVLILKVGNILPSSDWFLVFFFLMCFSFSVIMMSFLISTFFQKAHIAAFASVLIFTITYVPYIPYAILQQNIGTFGQTFAFSLISTCAFTISCNELAIKEAQTVGVQWDAFAQGFHQVDVFGFNWKCVAMLWDGLIYYLLALYISSVFPGRHGVPKPWYFIFTPRYWLSCFSPRSDFSRGQTYAGGSNKNPDVEMEPTNVPCGISIIGLTKKYSQKKTAVDDLTLNFYEDQITSFLGRNGAGKTTTISIIMGLFPATSGEVFIYGKDVRKRLHSVRKELGLCPQHNALYDQLTVREHMEMYGRLKGMPLKDIFHQSEDLINDVGLTDAANEKVCNLSGGMKRKLSVIIAFLGGSNIVILDEPTSGVDPHARRSIWDLISKNKRGRTILLCTHFMDEADLLGDRIAILDEGQLRCCGSSAFLKARFTKGYTLTIAKQLASNQSTPETKPKARNGAQGREDLNRNRAVENVYIEMTDLKKSEAGEDLASTSSSSGVSSCGESFNLPKMTSLIQTHVPTAIFKEDVGTEVSFTLPVSSGQTAKFQSLFNELDTKLPELHASSYGLSDATLEEVFLNVSSPEGDQPDGSKDKTKIIPDSTVKRTSVRYDMQPSTLRQFLAILLKRFHYTKRDWWGFIWALLMPMLMLLLAVVFGTLSSGEANPSLHFAPSLYGPGDYVFFSNSDSHTAAGSKMTSAMFSEPGLGTTCMQDFDDSSGTCRFVERFFSKPVSDYTSAEIEDILVQDRTAPDCSCSKSFMECPAGATGVKPPEWRMNTTDILQDLSLKVDLHKYLLRSTADFRFRRYNGLTLHAIKSSDGTTKDVIKAWFNNKGFHAMPISLNTANNLILRSSLPANQDPATYGISAYNHPFQFSEGRMSLREAWDQIVQNFGICLMIVLAFCLIPATFATFLVMEYNNGCKRLHYVSGVTPTGYWLANLVWDMFMYLIPVCISLIIISAFGMRAFGSSSNISAFCLLLFLYGLATACQMYVLVPFFKSTGTAFIVYFCLAFGIAILTIIPKFLQEAPLGFNNSEHDAFYYIDKVFLIFSPYCLAAGLIDLLYNQSQADIYSTFGLDTYADPFSFELLGWKFVALAIESAVAFIFLLVVERTCRWQCKDCKTETPDHHGVEDGDVNVERRRVLSGDTKTDLVCVKNLTKVYQSFGNSSLVAVDDLCVGIPGGQCFGLLGVNGAGKTTTFRMITNDLMPTCGSVTVRSNSVGYCPQGDALYNCLTGTELLTCYARIKGLSGKRCKVAVKSVVQQMGMRQYVDNRIGTYSGGMKRSLSTAIALLGNPQVVLMDEPTSGMDPITKQAVWSNVLAMIKNGHSVILTSHSMEECELLCTRLAIMVNGRFQCLGSPQQVKHRHGDGYTLILRISDETLDWSSVMDFVASTFPDAILKERHHNMVRYQLPLETKRLADIFGAVEDNKARLGIQEYSVTQTTLDQVFVNFAKRQTDGHRSSQESHQEYTNQAFILADEA</sequence>
<dbReference type="SUPFAM" id="SSF52540">
    <property type="entry name" value="P-loop containing nucleoside triphosphate hydrolases"/>
    <property type="match status" value="2"/>
</dbReference>
<feature type="transmembrane region" description="Helical" evidence="11">
    <location>
        <begin position="4601"/>
        <end position="4624"/>
    </location>
</feature>
<feature type="transmembrane region" description="Helical" evidence="11">
    <location>
        <begin position="5743"/>
        <end position="5764"/>
    </location>
</feature>
<dbReference type="RefSeq" id="XP_022102577.1">
    <property type="nucleotide sequence ID" value="XM_022246885.1"/>
</dbReference>
<keyword evidence="14" id="KW-1185">Reference proteome</keyword>
<evidence type="ECO:0000256" key="5">
    <source>
        <dbReference type="ARBA" id="ARBA00022737"/>
    </source>
</evidence>
<dbReference type="InterPro" id="IPR001304">
    <property type="entry name" value="C-type_lectin-like"/>
</dbReference>
<dbReference type="InterPro" id="IPR013525">
    <property type="entry name" value="ABC2_TM"/>
</dbReference>
<dbReference type="SUPFAM" id="SSF56436">
    <property type="entry name" value="C-type lectin-like"/>
    <property type="match status" value="3"/>
</dbReference>
<feature type="domain" description="C-type lectin" evidence="12">
    <location>
        <begin position="1982"/>
        <end position="2085"/>
    </location>
</feature>
<keyword evidence="4 11" id="KW-0812">Transmembrane</keyword>
<evidence type="ECO:0000313" key="16">
    <source>
        <dbReference type="RefSeq" id="XP_022102576.1"/>
    </source>
</evidence>
<dbReference type="GO" id="GO:0140359">
    <property type="term" value="F:ABC-type transporter activity"/>
    <property type="evidence" value="ECO:0007669"/>
    <property type="project" value="InterPro"/>
</dbReference>
<feature type="transmembrane region" description="Helical" evidence="11">
    <location>
        <begin position="5659"/>
        <end position="5679"/>
    </location>
</feature>
<evidence type="ECO:0000313" key="17">
    <source>
        <dbReference type="RefSeq" id="XP_022102577.1"/>
    </source>
</evidence>
<evidence type="ECO:0000256" key="9">
    <source>
        <dbReference type="ARBA" id="ARBA00023136"/>
    </source>
</evidence>
<dbReference type="FunFam" id="3.40.50.300:FF:000298">
    <property type="entry name" value="ATP-binding cassette sub-family A member 12"/>
    <property type="match status" value="1"/>
</dbReference>
<evidence type="ECO:0000313" key="14">
    <source>
        <dbReference type="Proteomes" id="UP000694845"/>
    </source>
</evidence>
<dbReference type="InterPro" id="IPR026082">
    <property type="entry name" value="ABCA"/>
</dbReference>
<keyword evidence="3" id="KW-0813">Transport</keyword>
<dbReference type="Pfam" id="PF12698">
    <property type="entry name" value="ABC2_membrane_3"/>
    <property type="match status" value="2"/>
</dbReference>
<dbReference type="InterPro" id="IPR017871">
    <property type="entry name" value="ABC_transporter-like_CS"/>
</dbReference>
<evidence type="ECO:0000256" key="6">
    <source>
        <dbReference type="ARBA" id="ARBA00022741"/>
    </source>
</evidence>
<feature type="transmembrane region" description="Helical" evidence="11">
    <location>
        <begin position="5700"/>
        <end position="5718"/>
    </location>
</feature>
<feature type="transmembrane region" description="Helical" evidence="11">
    <location>
        <begin position="5590"/>
        <end position="5615"/>
    </location>
</feature>
<dbReference type="Pfam" id="PF23321">
    <property type="entry name" value="R1_ABCA1"/>
    <property type="match status" value="1"/>
</dbReference>
<dbReference type="Gene3D" id="3.10.100.10">
    <property type="entry name" value="Mannose-Binding Protein A, subunit A"/>
    <property type="match status" value="3"/>
</dbReference>
<evidence type="ECO:0000256" key="10">
    <source>
        <dbReference type="SAM" id="MobiDB-lite"/>
    </source>
</evidence>
<dbReference type="InterPro" id="IPR016187">
    <property type="entry name" value="CTDL_fold"/>
</dbReference>
<feature type="transmembrane region" description="Helical" evidence="11">
    <location>
        <begin position="4706"/>
        <end position="4724"/>
    </location>
</feature>
<dbReference type="Proteomes" id="UP000694845">
    <property type="component" value="Unplaced"/>
</dbReference>
<keyword evidence="9 11" id="KW-0472">Membrane</keyword>
<feature type="transmembrane region" description="Helical" evidence="11">
    <location>
        <begin position="21"/>
        <end position="42"/>
    </location>
</feature>
<reference evidence="15 16" key="1">
    <citation type="submission" date="2025-04" db="UniProtKB">
        <authorList>
            <consortium name="RefSeq"/>
        </authorList>
    </citation>
    <scope>IDENTIFICATION</scope>
</reference>
<dbReference type="SMART" id="SM00382">
    <property type="entry name" value="AAA"/>
    <property type="match status" value="2"/>
</dbReference>
<feature type="domain" description="ABC transporter" evidence="13">
    <location>
        <begin position="4866"/>
        <end position="5096"/>
    </location>
</feature>
<dbReference type="GO" id="GO:0016887">
    <property type="term" value="F:ATP hydrolysis activity"/>
    <property type="evidence" value="ECO:0007669"/>
    <property type="project" value="InterPro"/>
</dbReference>
<dbReference type="InterPro" id="IPR056264">
    <property type="entry name" value="R2_ABCA1-4-like"/>
</dbReference>
<dbReference type="RefSeq" id="XP_022102576.1">
    <property type="nucleotide sequence ID" value="XM_022246884.1"/>
</dbReference>
<gene>
    <name evidence="15 16 17 18" type="primary">LOC110985686</name>
</gene>
<feature type="region of interest" description="Disordered" evidence="10">
    <location>
        <begin position="5102"/>
        <end position="5121"/>
    </location>
</feature>
<feature type="transmembrane region" description="Helical" evidence="11">
    <location>
        <begin position="5627"/>
        <end position="5647"/>
    </location>
</feature>
<dbReference type="PROSITE" id="PS50893">
    <property type="entry name" value="ABC_TRANSPORTER_2"/>
    <property type="match status" value="2"/>
</dbReference>
<dbReference type="Gene3D" id="3.40.50.300">
    <property type="entry name" value="P-loop containing nucleotide triphosphate hydrolases"/>
    <property type="match status" value="2"/>
</dbReference>
<accession>A0A8B7ZA95</accession>
<evidence type="ECO:0000313" key="18">
    <source>
        <dbReference type="RefSeq" id="XP_022102578.1"/>
    </source>
</evidence>
<keyword evidence="6" id="KW-0547">Nucleotide-binding</keyword>
<dbReference type="OMA" id="LWYPANC"/>
<organism evidence="14 18">
    <name type="scientific">Acanthaster planci</name>
    <name type="common">Crown-of-thorns starfish</name>
    <dbReference type="NCBI Taxonomy" id="133434"/>
    <lineage>
        <taxon>Eukaryota</taxon>
        <taxon>Metazoa</taxon>
        <taxon>Echinodermata</taxon>
        <taxon>Eleutherozoa</taxon>
        <taxon>Asterozoa</taxon>
        <taxon>Asteroidea</taxon>
        <taxon>Valvatacea</taxon>
        <taxon>Valvatida</taxon>
        <taxon>Acanthasteridae</taxon>
        <taxon>Acanthaster</taxon>
    </lineage>
</organism>
<dbReference type="GeneID" id="110985686"/>
<comment type="similarity">
    <text evidence="2">Belongs to the ABC transporter superfamily. ABCA family.</text>
</comment>
<evidence type="ECO:0000256" key="4">
    <source>
        <dbReference type="ARBA" id="ARBA00022692"/>
    </source>
</evidence>
<proteinExistence type="inferred from homology"/>
<name>A0A8B7ZA95_ACAPL</name>
<evidence type="ECO:0000256" key="1">
    <source>
        <dbReference type="ARBA" id="ARBA00004141"/>
    </source>
</evidence>
<keyword evidence="8 11" id="KW-1133">Transmembrane helix</keyword>
<dbReference type="GO" id="GO:0016020">
    <property type="term" value="C:membrane"/>
    <property type="evidence" value="ECO:0007669"/>
    <property type="project" value="UniProtKB-SubCell"/>
</dbReference>
<dbReference type="CDD" id="cd00037">
    <property type="entry name" value="CLECT"/>
    <property type="match status" value="3"/>
</dbReference>
<feature type="transmembrane region" description="Helical" evidence="11">
    <location>
        <begin position="4645"/>
        <end position="4666"/>
    </location>
</feature>
<protein>
    <submittedName>
        <fullName evidence="15 16">Uncharacterized protein LOC110985686</fullName>
    </submittedName>
</protein>
<dbReference type="PROSITE" id="PS00211">
    <property type="entry name" value="ABC_TRANSPORTER_1"/>
    <property type="match status" value="1"/>
</dbReference>
<feature type="domain" description="C-type lectin" evidence="12">
    <location>
        <begin position="624"/>
        <end position="735"/>
    </location>
</feature>
<keyword evidence="5" id="KW-0677">Repeat</keyword>
<evidence type="ECO:0000256" key="11">
    <source>
        <dbReference type="SAM" id="Phobius"/>
    </source>
</evidence>
<feature type="transmembrane region" description="Helical" evidence="11">
    <location>
        <begin position="5543"/>
        <end position="5570"/>
    </location>
</feature>
<dbReference type="InterPro" id="IPR016186">
    <property type="entry name" value="C-type_lectin-like/link_sf"/>
</dbReference>
<feature type="domain" description="C-type lectin" evidence="12">
    <location>
        <begin position="1405"/>
        <end position="1498"/>
    </location>
</feature>
<feature type="domain" description="ABC transporter" evidence="13">
    <location>
        <begin position="5807"/>
        <end position="6031"/>
    </location>
</feature>
<dbReference type="InterPro" id="IPR003593">
    <property type="entry name" value="AAA+_ATPase"/>
</dbReference>
<dbReference type="Pfam" id="PF00005">
    <property type="entry name" value="ABC_tran"/>
    <property type="match status" value="2"/>
</dbReference>
<evidence type="ECO:0000256" key="2">
    <source>
        <dbReference type="ARBA" id="ARBA00008869"/>
    </source>
</evidence>
<dbReference type="InterPro" id="IPR027417">
    <property type="entry name" value="P-loop_NTPase"/>
</dbReference>
<keyword evidence="7" id="KW-0067">ATP-binding</keyword>
<dbReference type="InterPro" id="IPR003439">
    <property type="entry name" value="ABC_transporter-like_ATP-bd"/>
</dbReference>
<dbReference type="OrthoDB" id="8061355at2759"/>